<comment type="caution">
    <text evidence="2">The sequence shown here is derived from an EMBL/GenBank/DDBJ whole genome shotgun (WGS) entry which is preliminary data.</text>
</comment>
<dbReference type="RefSeq" id="WP_255061268.1">
    <property type="nucleotide sequence ID" value="NZ_JANDBD010000007.1"/>
</dbReference>
<proteinExistence type="predicted"/>
<reference evidence="2 3" key="1">
    <citation type="submission" date="2022-06" db="EMBL/GenBank/DDBJ databases">
        <title>Mycolicibacterium sp. CAU 1645 isolated from seawater.</title>
        <authorList>
            <person name="Kim W."/>
        </authorList>
    </citation>
    <scope>NUCLEOTIDE SEQUENCE [LARGE SCALE GENOMIC DNA]</scope>
    <source>
        <strain evidence="2 3">CAU 1645</strain>
    </source>
</reference>
<evidence type="ECO:0000313" key="3">
    <source>
        <dbReference type="Proteomes" id="UP001651690"/>
    </source>
</evidence>
<organism evidence="2 3">
    <name type="scientific">Mycolicibacterium arenosum</name>
    <dbReference type="NCBI Taxonomy" id="2952157"/>
    <lineage>
        <taxon>Bacteria</taxon>
        <taxon>Bacillati</taxon>
        <taxon>Actinomycetota</taxon>
        <taxon>Actinomycetes</taxon>
        <taxon>Mycobacteriales</taxon>
        <taxon>Mycobacteriaceae</taxon>
        <taxon>Mycolicibacterium</taxon>
    </lineage>
</organism>
<gene>
    <name evidence="2" type="ORF">NM203_17220</name>
</gene>
<dbReference type="PANTHER" id="PTHR31435:SF10">
    <property type="entry name" value="BSR4717 PROTEIN"/>
    <property type="match status" value="1"/>
</dbReference>
<dbReference type="InterPro" id="IPR031165">
    <property type="entry name" value="GNAT_YJDJ"/>
</dbReference>
<dbReference type="InterPro" id="IPR045057">
    <property type="entry name" value="Gcn5-rel_NAT"/>
</dbReference>
<evidence type="ECO:0000259" key="1">
    <source>
        <dbReference type="PROSITE" id="PS51729"/>
    </source>
</evidence>
<dbReference type="EMBL" id="JANDBD010000007">
    <property type="protein sequence ID" value="MCP9273932.1"/>
    <property type="molecule type" value="Genomic_DNA"/>
</dbReference>
<dbReference type="InterPro" id="IPR016181">
    <property type="entry name" value="Acyl_CoA_acyltransferase"/>
</dbReference>
<keyword evidence="3" id="KW-1185">Reference proteome</keyword>
<name>A0ABT1M665_9MYCO</name>
<dbReference type="Pfam" id="PF14542">
    <property type="entry name" value="Acetyltransf_CG"/>
    <property type="match status" value="1"/>
</dbReference>
<dbReference type="PANTHER" id="PTHR31435">
    <property type="entry name" value="PROTEIN NATD1"/>
    <property type="match status" value="1"/>
</dbReference>
<dbReference type="Gene3D" id="3.40.630.30">
    <property type="match status" value="1"/>
</dbReference>
<accession>A0ABT1M665</accession>
<feature type="domain" description="N-acetyltransferase" evidence="1">
    <location>
        <begin position="12"/>
        <end position="98"/>
    </location>
</feature>
<dbReference type="SUPFAM" id="SSF55729">
    <property type="entry name" value="Acyl-CoA N-acyltransferases (Nat)"/>
    <property type="match status" value="1"/>
</dbReference>
<sequence>MALTDKTGAPVDVTKEPGEFTIAVDGKKVGLTQVVDIGEQRVFPHTEVDEAYGGRGLATVLIGEALARTKADGLRIVPICPTVVAYVEKHPEYADVVDKPTREIIAQLKSKS</sequence>
<evidence type="ECO:0000313" key="2">
    <source>
        <dbReference type="EMBL" id="MCP9273932.1"/>
    </source>
</evidence>
<protein>
    <submittedName>
        <fullName evidence="2">N-acetyltransferase</fullName>
    </submittedName>
</protein>
<dbReference type="Proteomes" id="UP001651690">
    <property type="component" value="Unassembled WGS sequence"/>
</dbReference>
<dbReference type="PROSITE" id="PS51729">
    <property type="entry name" value="GNAT_YJDJ"/>
    <property type="match status" value="1"/>
</dbReference>